<comment type="caution">
    <text evidence="1">The sequence shown here is derived from an EMBL/GenBank/DDBJ whole genome shotgun (WGS) entry which is preliminary data.</text>
</comment>
<evidence type="ECO:0000313" key="2">
    <source>
        <dbReference type="Proteomes" id="UP000191500"/>
    </source>
</evidence>
<name>A0A1V6UV59_9EURO</name>
<gene>
    <name evidence="1" type="ORF">PENCOP_c004G01580</name>
</gene>
<sequence>MVEHVVRNLRRMTMKPDGEFARSFNPNYYNFNLNLRTNALLVSIDFMDLELDTGIIDSAPNINLIDLDAQIKATCGLFIDLEDRWDAPRRVLPSYVDLIDLWPDNAVSNCNHNSFAQAENANPTGMSSTDLIDLWLDAESIALRQKQAVIGMRPTIDLVDLWSSTQIIPVNMDLVDFTLCTAVMRHTDSDSSGWYTTTEIIDTFDMDSEDVEYLEWFGYVSPHYSFSDPTETSLDEVLTVDSCFLHTLHAIKWTSESGTTSVISFVSGTDQVICP</sequence>
<dbReference type="STRING" id="36646.A0A1V6UV59"/>
<proteinExistence type="predicted"/>
<evidence type="ECO:0000313" key="1">
    <source>
        <dbReference type="EMBL" id="OQE42321.1"/>
    </source>
</evidence>
<dbReference type="EMBL" id="MDDG01000004">
    <property type="protein sequence ID" value="OQE42321.1"/>
    <property type="molecule type" value="Genomic_DNA"/>
</dbReference>
<protein>
    <submittedName>
        <fullName evidence="1">Uncharacterized protein</fullName>
    </submittedName>
</protein>
<dbReference type="Proteomes" id="UP000191500">
    <property type="component" value="Unassembled WGS sequence"/>
</dbReference>
<reference evidence="2" key="1">
    <citation type="journal article" date="2017" name="Nat. Microbiol.">
        <title>Global analysis of biosynthetic gene clusters reveals vast potential of secondary metabolite production in Penicillium species.</title>
        <authorList>
            <person name="Nielsen J.C."/>
            <person name="Grijseels S."/>
            <person name="Prigent S."/>
            <person name="Ji B."/>
            <person name="Dainat J."/>
            <person name="Nielsen K.F."/>
            <person name="Frisvad J.C."/>
            <person name="Workman M."/>
            <person name="Nielsen J."/>
        </authorList>
    </citation>
    <scope>NUCLEOTIDE SEQUENCE [LARGE SCALE GENOMIC DNA]</scope>
    <source>
        <strain evidence="2">IBT 31321</strain>
    </source>
</reference>
<accession>A0A1V6UV59</accession>
<keyword evidence="2" id="KW-1185">Reference proteome</keyword>
<organism evidence="1 2">
    <name type="scientific">Penicillium coprophilum</name>
    <dbReference type="NCBI Taxonomy" id="36646"/>
    <lineage>
        <taxon>Eukaryota</taxon>
        <taxon>Fungi</taxon>
        <taxon>Dikarya</taxon>
        <taxon>Ascomycota</taxon>
        <taxon>Pezizomycotina</taxon>
        <taxon>Eurotiomycetes</taxon>
        <taxon>Eurotiomycetidae</taxon>
        <taxon>Eurotiales</taxon>
        <taxon>Aspergillaceae</taxon>
        <taxon>Penicillium</taxon>
    </lineage>
</organism>
<dbReference type="AlphaFoldDB" id="A0A1V6UV59"/>